<dbReference type="PANTHER" id="PTHR36206:SF4">
    <property type="entry name" value="HYPOTHETICAL CONSERVED PROTEIN (EUROFUNG)-RELATED"/>
    <property type="match status" value="1"/>
</dbReference>
<gene>
    <name evidence="8" type="ORF">K444DRAFT_591344</name>
</gene>
<accession>A0A2J6T857</accession>
<dbReference type="PROSITE" id="PS00463">
    <property type="entry name" value="ZN2_CY6_FUNGAL_1"/>
    <property type="match status" value="1"/>
</dbReference>
<keyword evidence="2" id="KW-0862">Zinc</keyword>
<dbReference type="InParanoid" id="A0A2J6T857"/>
<reference evidence="8 9" key="1">
    <citation type="submission" date="2016-04" db="EMBL/GenBank/DDBJ databases">
        <title>A degradative enzymes factory behind the ericoid mycorrhizal symbiosis.</title>
        <authorList>
            <consortium name="DOE Joint Genome Institute"/>
            <person name="Martino E."/>
            <person name="Morin E."/>
            <person name="Grelet G."/>
            <person name="Kuo A."/>
            <person name="Kohler A."/>
            <person name="Daghino S."/>
            <person name="Barry K."/>
            <person name="Choi C."/>
            <person name="Cichocki N."/>
            <person name="Clum A."/>
            <person name="Copeland A."/>
            <person name="Hainaut M."/>
            <person name="Haridas S."/>
            <person name="Labutti K."/>
            <person name="Lindquist E."/>
            <person name="Lipzen A."/>
            <person name="Khouja H.-R."/>
            <person name="Murat C."/>
            <person name="Ohm R."/>
            <person name="Olson A."/>
            <person name="Spatafora J."/>
            <person name="Veneault-Fourrey C."/>
            <person name="Henrissat B."/>
            <person name="Grigoriev I."/>
            <person name="Martin F."/>
            <person name="Perotto S."/>
        </authorList>
    </citation>
    <scope>NUCLEOTIDE SEQUENCE [LARGE SCALE GENOMIC DNA]</scope>
    <source>
        <strain evidence="8 9">E</strain>
    </source>
</reference>
<keyword evidence="9" id="KW-1185">Reference proteome</keyword>
<dbReference type="PANTHER" id="PTHR36206">
    <property type="entry name" value="ASPERCRYPTIN BIOSYNTHESIS CLUSTER-SPECIFIC TRANSCRIPTION REGULATOR ATNN-RELATED"/>
    <property type="match status" value="1"/>
</dbReference>
<evidence type="ECO:0000256" key="4">
    <source>
        <dbReference type="ARBA" id="ARBA00023125"/>
    </source>
</evidence>
<sequence>MERIMANVQGSGHSTALMPLRMAEESQAKRPRMRSKKPKVRTGCKTCRVRRVKCDERKPLCLRCDKFGVQCDGYEDYSLAPVSRERKPAALLPSTSVGLSIYRPSSTTGFETQEEYQYFLHYRNQTVIDLSGAMPEEVWSQVIPRANVGHMAIRNLTLAVSAMNKARNSSSPVPHSQFGAAKYGKALRGIRELLASRSDLEAVRISLIASLLIFCFENLQGETELAIKHIKTALNFMRTHLTSSVRYDPKRHSVSSVFGLEDEVSILLARIDSMFVVTDFMAGKRLVQIKFIEGNINMPRAFRNIQQVRNYMQEWQYRGYPYLQRLRDIYAGKDESINPLPPGPPGYFEKTMKYAQQWFDLCKPLLSKEDPRSHDWLRYAILHTYGLTSVLVVKRAYLGNGSDTPGLFEPESLAMIQFCSRIVQNPYYRKTFAFDIGPIEGLFVVCVTCQKKEICEEALRILKLMKGRTEMLADAGIYATRCGGILKMRFPAGGEKNV</sequence>
<dbReference type="InterPro" id="IPR036864">
    <property type="entry name" value="Zn2-C6_fun-type_DNA-bd_sf"/>
</dbReference>
<dbReference type="RefSeq" id="XP_024736100.1">
    <property type="nucleotide sequence ID" value="XM_024878187.1"/>
</dbReference>
<name>A0A2J6T857_9HELO</name>
<keyword evidence="5" id="KW-0804">Transcription</keyword>
<organism evidence="8 9">
    <name type="scientific">Hyaloscypha bicolor E</name>
    <dbReference type="NCBI Taxonomy" id="1095630"/>
    <lineage>
        <taxon>Eukaryota</taxon>
        <taxon>Fungi</taxon>
        <taxon>Dikarya</taxon>
        <taxon>Ascomycota</taxon>
        <taxon>Pezizomycotina</taxon>
        <taxon>Leotiomycetes</taxon>
        <taxon>Helotiales</taxon>
        <taxon>Hyaloscyphaceae</taxon>
        <taxon>Hyaloscypha</taxon>
        <taxon>Hyaloscypha bicolor</taxon>
    </lineage>
</organism>
<dbReference type="GeneID" id="36586264"/>
<keyword evidence="6" id="KW-0539">Nucleus</keyword>
<dbReference type="SMART" id="SM00066">
    <property type="entry name" value="GAL4"/>
    <property type="match status" value="1"/>
</dbReference>
<dbReference type="Proteomes" id="UP000235371">
    <property type="component" value="Unassembled WGS sequence"/>
</dbReference>
<dbReference type="InterPro" id="IPR052360">
    <property type="entry name" value="Transcr_Regulatory_Proteins"/>
</dbReference>
<dbReference type="SUPFAM" id="SSF57701">
    <property type="entry name" value="Zn2/Cys6 DNA-binding domain"/>
    <property type="match status" value="1"/>
</dbReference>
<evidence type="ECO:0000256" key="2">
    <source>
        <dbReference type="ARBA" id="ARBA00022833"/>
    </source>
</evidence>
<keyword evidence="4" id="KW-0238">DNA-binding</keyword>
<evidence type="ECO:0000313" key="9">
    <source>
        <dbReference type="Proteomes" id="UP000235371"/>
    </source>
</evidence>
<dbReference type="GO" id="GO:0003677">
    <property type="term" value="F:DNA binding"/>
    <property type="evidence" value="ECO:0007669"/>
    <property type="project" value="UniProtKB-KW"/>
</dbReference>
<protein>
    <recommendedName>
        <fullName evidence="7">Zn(2)-C6 fungal-type domain-containing protein</fullName>
    </recommendedName>
</protein>
<evidence type="ECO:0000256" key="3">
    <source>
        <dbReference type="ARBA" id="ARBA00023015"/>
    </source>
</evidence>
<dbReference type="CDD" id="cd00067">
    <property type="entry name" value="GAL4"/>
    <property type="match status" value="1"/>
</dbReference>
<evidence type="ECO:0000259" key="7">
    <source>
        <dbReference type="PROSITE" id="PS50048"/>
    </source>
</evidence>
<feature type="domain" description="Zn(2)-C6 fungal-type" evidence="7">
    <location>
        <begin position="43"/>
        <end position="71"/>
    </location>
</feature>
<dbReference type="STRING" id="1095630.A0A2J6T857"/>
<dbReference type="InterPro" id="IPR001138">
    <property type="entry name" value="Zn2Cys6_DnaBD"/>
</dbReference>
<dbReference type="Gene3D" id="4.10.240.10">
    <property type="entry name" value="Zn(2)-C6 fungal-type DNA-binding domain"/>
    <property type="match status" value="1"/>
</dbReference>
<keyword evidence="1" id="KW-0479">Metal-binding</keyword>
<dbReference type="GO" id="GO:0008270">
    <property type="term" value="F:zinc ion binding"/>
    <property type="evidence" value="ECO:0007669"/>
    <property type="project" value="InterPro"/>
</dbReference>
<dbReference type="EMBL" id="KZ613817">
    <property type="protein sequence ID" value="PMD59196.1"/>
    <property type="molecule type" value="Genomic_DNA"/>
</dbReference>
<dbReference type="GO" id="GO:0000981">
    <property type="term" value="F:DNA-binding transcription factor activity, RNA polymerase II-specific"/>
    <property type="evidence" value="ECO:0007669"/>
    <property type="project" value="InterPro"/>
</dbReference>
<keyword evidence="3" id="KW-0805">Transcription regulation</keyword>
<evidence type="ECO:0000256" key="1">
    <source>
        <dbReference type="ARBA" id="ARBA00022723"/>
    </source>
</evidence>
<dbReference type="Pfam" id="PF00172">
    <property type="entry name" value="Zn_clus"/>
    <property type="match status" value="1"/>
</dbReference>
<dbReference type="PROSITE" id="PS50048">
    <property type="entry name" value="ZN2_CY6_FUNGAL_2"/>
    <property type="match status" value="1"/>
</dbReference>
<dbReference type="AlphaFoldDB" id="A0A2J6T857"/>
<evidence type="ECO:0000313" key="8">
    <source>
        <dbReference type="EMBL" id="PMD59196.1"/>
    </source>
</evidence>
<evidence type="ECO:0000256" key="5">
    <source>
        <dbReference type="ARBA" id="ARBA00023163"/>
    </source>
</evidence>
<dbReference type="OrthoDB" id="39175at2759"/>
<evidence type="ECO:0000256" key="6">
    <source>
        <dbReference type="ARBA" id="ARBA00023242"/>
    </source>
</evidence>
<proteinExistence type="predicted"/>